<keyword evidence="3" id="KW-1185">Reference proteome</keyword>
<accession>A0ABY4T1U6</accession>
<keyword evidence="1" id="KW-0732">Signal</keyword>
<evidence type="ECO:0000313" key="2">
    <source>
        <dbReference type="EMBL" id="URL58595.1"/>
    </source>
</evidence>
<reference evidence="2" key="1">
    <citation type="submission" date="2020-10" db="EMBL/GenBank/DDBJ databases">
        <title>Whole-genome sequence of Luteibacter sp. EIF3.</title>
        <authorList>
            <person name="Friedrich I."/>
            <person name="Hertel R."/>
            <person name="Daniel R."/>
        </authorList>
    </citation>
    <scope>NUCLEOTIDE SEQUENCE</scope>
    <source>
        <strain evidence="2">EIF3</strain>
    </source>
</reference>
<organism evidence="2 3">
    <name type="scientific">Luteibacter flocculans</name>
    <dbReference type="NCBI Taxonomy" id="2780091"/>
    <lineage>
        <taxon>Bacteria</taxon>
        <taxon>Pseudomonadati</taxon>
        <taxon>Pseudomonadota</taxon>
        <taxon>Gammaproteobacteria</taxon>
        <taxon>Lysobacterales</taxon>
        <taxon>Rhodanobacteraceae</taxon>
        <taxon>Luteibacter</taxon>
    </lineage>
</organism>
<evidence type="ECO:0000313" key="3">
    <source>
        <dbReference type="Proteomes" id="UP001056681"/>
    </source>
</evidence>
<name>A0ABY4T1U6_9GAMM</name>
<proteinExistence type="predicted"/>
<sequence length="114" mass="11744">MMDKRISAVLLTLLVAAPLAASAQTGRQGDNGWTPPGDSSGTVIGAAGGCGITDMPAFAAVIATKPTPAHFSALYSCVQLVLPGDQASMEMRLDNSRYFAELDSVGRIVGGSFR</sequence>
<feature type="chain" id="PRO_5047075920" description="Peptidase inhibitor I78 family protein" evidence="1">
    <location>
        <begin position="24"/>
        <end position="114"/>
    </location>
</feature>
<dbReference type="RefSeq" id="WP_250339292.1">
    <property type="nucleotide sequence ID" value="NZ_CP063231.1"/>
</dbReference>
<protein>
    <recommendedName>
        <fullName evidence="4">Peptidase inhibitor I78 family protein</fullName>
    </recommendedName>
</protein>
<dbReference type="Proteomes" id="UP001056681">
    <property type="component" value="Chromosome"/>
</dbReference>
<gene>
    <name evidence="2" type="ORF">IM816_00165</name>
</gene>
<evidence type="ECO:0000256" key="1">
    <source>
        <dbReference type="SAM" id="SignalP"/>
    </source>
</evidence>
<evidence type="ECO:0008006" key="4">
    <source>
        <dbReference type="Google" id="ProtNLM"/>
    </source>
</evidence>
<dbReference type="EMBL" id="CP063231">
    <property type="protein sequence ID" value="URL58595.1"/>
    <property type="molecule type" value="Genomic_DNA"/>
</dbReference>
<feature type="signal peptide" evidence="1">
    <location>
        <begin position="1"/>
        <end position="23"/>
    </location>
</feature>